<dbReference type="GO" id="GO:0030151">
    <property type="term" value="F:molybdenum ion binding"/>
    <property type="evidence" value="ECO:0007669"/>
    <property type="project" value="InterPro"/>
</dbReference>
<protein>
    <recommendedName>
        <fullName evidence="9">Sulfite oxidase</fullName>
    </recommendedName>
</protein>
<name>A0AAD7V0W2_9FUNG</name>
<evidence type="ECO:0000259" key="5">
    <source>
        <dbReference type="Pfam" id="PF00174"/>
    </source>
</evidence>
<keyword evidence="8" id="KW-1185">Reference proteome</keyword>
<evidence type="ECO:0000313" key="7">
    <source>
        <dbReference type="EMBL" id="KAJ8656800.1"/>
    </source>
</evidence>
<dbReference type="SUPFAM" id="SSF56524">
    <property type="entry name" value="Oxidoreductase molybdopterin-binding domain"/>
    <property type="match status" value="1"/>
</dbReference>
<dbReference type="SUPFAM" id="SSF81296">
    <property type="entry name" value="E set domains"/>
    <property type="match status" value="1"/>
</dbReference>
<dbReference type="Pfam" id="PF00174">
    <property type="entry name" value="Oxidored_molyb"/>
    <property type="match status" value="1"/>
</dbReference>
<dbReference type="PRINTS" id="PR00407">
    <property type="entry name" value="EUMOPTERIN"/>
</dbReference>
<accession>A0AAD7V0W2</accession>
<dbReference type="PANTHER" id="PTHR19372">
    <property type="entry name" value="SULFITE REDUCTASE"/>
    <property type="match status" value="1"/>
</dbReference>
<keyword evidence="3" id="KW-0479">Metal-binding</keyword>
<keyword evidence="4" id="KW-0560">Oxidoreductase</keyword>
<dbReference type="Proteomes" id="UP001234581">
    <property type="component" value="Unassembled WGS sequence"/>
</dbReference>
<organism evidence="7 8">
    <name type="scientific">Lichtheimia ornata</name>
    <dbReference type="NCBI Taxonomy" id="688661"/>
    <lineage>
        <taxon>Eukaryota</taxon>
        <taxon>Fungi</taxon>
        <taxon>Fungi incertae sedis</taxon>
        <taxon>Mucoromycota</taxon>
        <taxon>Mucoromycotina</taxon>
        <taxon>Mucoromycetes</taxon>
        <taxon>Mucorales</taxon>
        <taxon>Lichtheimiaceae</taxon>
        <taxon>Lichtheimia</taxon>
    </lineage>
</organism>
<dbReference type="GO" id="GO:0020037">
    <property type="term" value="F:heme binding"/>
    <property type="evidence" value="ECO:0007669"/>
    <property type="project" value="TreeGrafter"/>
</dbReference>
<evidence type="ECO:0000256" key="1">
    <source>
        <dbReference type="ARBA" id="ARBA00001924"/>
    </source>
</evidence>
<evidence type="ECO:0000256" key="4">
    <source>
        <dbReference type="ARBA" id="ARBA00023002"/>
    </source>
</evidence>
<feature type="non-terminal residue" evidence="7">
    <location>
        <position position="389"/>
    </location>
</feature>
<dbReference type="RefSeq" id="XP_058341713.1">
    <property type="nucleotide sequence ID" value="XM_058487413.1"/>
</dbReference>
<sequence length="389" mass="43760">MTEINYHNEPNRSDKTLIVRKEQPYNAEPTPADLVKHFVTPEKYFFCRSHGPIPELNEATHRIHVEGLGIKDAPVSFSVQDLKDNFDKKNVMMAMQGNRREDLHMVKHTEGVIWGPGAVGNAIYTGCLLKDVLKAAGIDPSMGHNPRLHVAFESVELTEDDEKPYGASVPLSKALDEYGDVLLAYEMNGNPLARDHGYPVRVVIPGYIGARSVKFLQTIRIQDKESNAYHQQLDYKILPEHVENEKEAEKYWSKVPAIGEYNVQSFVCTPPDGMMDDNNGHQAVSCQAEGYALSGGGRSIQRVDVSGDEGKTWVEAQLHTQPFEERDGAYTWSWTLWKATVKAHKGIRIMSRAVDSAGNIQQENPVWNYRGVLSNAWRTMVTPAEKDKR</sequence>
<evidence type="ECO:0008006" key="9">
    <source>
        <dbReference type="Google" id="ProtNLM"/>
    </source>
</evidence>
<dbReference type="InterPro" id="IPR008335">
    <property type="entry name" value="Mopterin_OxRdtase_euk"/>
</dbReference>
<feature type="domain" description="Moybdenum cofactor oxidoreductase dimerisation" evidence="6">
    <location>
        <begin position="257"/>
        <end position="378"/>
    </location>
</feature>
<dbReference type="FunFam" id="3.90.420.10:FF:000002">
    <property type="entry name" value="sulfite oxidase, mitochondrial"/>
    <property type="match status" value="1"/>
</dbReference>
<dbReference type="AlphaFoldDB" id="A0AAD7V0W2"/>
<proteinExistence type="predicted"/>
<comment type="cofactor">
    <cofactor evidence="1">
        <name>Mo-molybdopterin</name>
        <dbReference type="ChEBI" id="CHEBI:71302"/>
    </cofactor>
</comment>
<dbReference type="EMBL" id="JARTCD010000036">
    <property type="protein sequence ID" value="KAJ8656800.1"/>
    <property type="molecule type" value="Genomic_DNA"/>
</dbReference>
<evidence type="ECO:0000256" key="3">
    <source>
        <dbReference type="ARBA" id="ARBA00022723"/>
    </source>
</evidence>
<dbReference type="GO" id="GO:0008482">
    <property type="term" value="F:sulfite oxidase activity"/>
    <property type="evidence" value="ECO:0007669"/>
    <property type="project" value="TreeGrafter"/>
</dbReference>
<keyword evidence="2" id="KW-0500">Molybdenum</keyword>
<dbReference type="InterPro" id="IPR036374">
    <property type="entry name" value="OxRdtase_Mopterin-bd_sf"/>
</dbReference>
<dbReference type="GO" id="GO:0043546">
    <property type="term" value="F:molybdopterin cofactor binding"/>
    <property type="evidence" value="ECO:0007669"/>
    <property type="project" value="TreeGrafter"/>
</dbReference>
<gene>
    <name evidence="7" type="ORF">O0I10_007396</name>
</gene>
<dbReference type="Gene3D" id="3.90.420.10">
    <property type="entry name" value="Oxidoreductase, molybdopterin-binding domain"/>
    <property type="match status" value="1"/>
</dbReference>
<dbReference type="InterPro" id="IPR005066">
    <property type="entry name" value="MoCF_OxRdtse_dimer"/>
</dbReference>
<evidence type="ECO:0000313" key="8">
    <source>
        <dbReference type="Proteomes" id="UP001234581"/>
    </source>
</evidence>
<dbReference type="InterPro" id="IPR014756">
    <property type="entry name" value="Ig_E-set"/>
</dbReference>
<reference evidence="7 8" key="1">
    <citation type="submission" date="2023-03" db="EMBL/GenBank/DDBJ databases">
        <title>Genome sequence of Lichtheimia ornata CBS 291.66.</title>
        <authorList>
            <person name="Mohabir J.T."/>
            <person name="Shea T.P."/>
            <person name="Kurbessoian T."/>
            <person name="Berby B."/>
            <person name="Fontaine J."/>
            <person name="Livny J."/>
            <person name="Gnirke A."/>
            <person name="Stajich J.E."/>
            <person name="Cuomo C.A."/>
        </authorList>
    </citation>
    <scope>NUCLEOTIDE SEQUENCE [LARGE SCALE GENOMIC DNA]</scope>
    <source>
        <strain evidence="7">CBS 291.66</strain>
    </source>
</reference>
<dbReference type="Pfam" id="PF03404">
    <property type="entry name" value="Mo-co_dimer"/>
    <property type="match status" value="1"/>
</dbReference>
<dbReference type="Gene3D" id="2.60.40.650">
    <property type="match status" value="1"/>
</dbReference>
<dbReference type="PANTHER" id="PTHR19372:SF7">
    <property type="entry name" value="SULFITE OXIDASE, MITOCHONDRIAL"/>
    <property type="match status" value="1"/>
</dbReference>
<evidence type="ECO:0000259" key="6">
    <source>
        <dbReference type="Pfam" id="PF03404"/>
    </source>
</evidence>
<dbReference type="GO" id="GO:0006790">
    <property type="term" value="P:sulfur compound metabolic process"/>
    <property type="evidence" value="ECO:0007669"/>
    <property type="project" value="TreeGrafter"/>
</dbReference>
<dbReference type="GeneID" id="83214805"/>
<dbReference type="GO" id="GO:0005739">
    <property type="term" value="C:mitochondrion"/>
    <property type="evidence" value="ECO:0007669"/>
    <property type="project" value="TreeGrafter"/>
</dbReference>
<dbReference type="InterPro" id="IPR000572">
    <property type="entry name" value="OxRdtase_Mopterin-bd_dom"/>
</dbReference>
<feature type="domain" description="Oxidoreductase molybdopterin-binding" evidence="5">
    <location>
        <begin position="50"/>
        <end position="229"/>
    </location>
</feature>
<comment type="caution">
    <text evidence="7">The sequence shown here is derived from an EMBL/GenBank/DDBJ whole genome shotgun (WGS) entry which is preliminary data.</text>
</comment>
<evidence type="ECO:0000256" key="2">
    <source>
        <dbReference type="ARBA" id="ARBA00022505"/>
    </source>
</evidence>